<proteinExistence type="predicted"/>
<organism evidence="1 2">
    <name type="scientific">Desmophyllum pertusum</name>
    <dbReference type="NCBI Taxonomy" id="174260"/>
    <lineage>
        <taxon>Eukaryota</taxon>
        <taxon>Metazoa</taxon>
        <taxon>Cnidaria</taxon>
        <taxon>Anthozoa</taxon>
        <taxon>Hexacorallia</taxon>
        <taxon>Scleractinia</taxon>
        <taxon>Caryophylliina</taxon>
        <taxon>Caryophylliidae</taxon>
        <taxon>Desmophyllum</taxon>
    </lineage>
</organism>
<comment type="caution">
    <text evidence="1">The sequence shown here is derived from an EMBL/GenBank/DDBJ whole genome shotgun (WGS) entry which is preliminary data.</text>
</comment>
<accession>A0A9W9YVI6</accession>
<protein>
    <submittedName>
        <fullName evidence="1">Uncharacterized protein</fullName>
    </submittedName>
</protein>
<dbReference type="SUPFAM" id="SSF47781">
    <property type="entry name" value="RuvA domain 2-like"/>
    <property type="match status" value="1"/>
</dbReference>
<dbReference type="Proteomes" id="UP001163046">
    <property type="component" value="Unassembled WGS sequence"/>
</dbReference>
<sequence>MIFSDSQEETARLLTDLATIETKKGTAITAPTALSKEREQVFRVVASIPRVSYVTALNLCSSYNTLQEIINSTPAELERRTAGLSRPRATEIHKYLRHKFNSDMLAAKK</sequence>
<keyword evidence="2" id="KW-1185">Reference proteome</keyword>
<dbReference type="InterPro" id="IPR010994">
    <property type="entry name" value="RuvA_2-like"/>
</dbReference>
<evidence type="ECO:0000313" key="2">
    <source>
        <dbReference type="Proteomes" id="UP001163046"/>
    </source>
</evidence>
<dbReference type="Gene3D" id="1.10.150.20">
    <property type="entry name" value="5' to 3' exonuclease, C-terminal subdomain"/>
    <property type="match status" value="1"/>
</dbReference>
<evidence type="ECO:0000313" key="1">
    <source>
        <dbReference type="EMBL" id="KAJ7365469.1"/>
    </source>
</evidence>
<reference evidence="1" key="1">
    <citation type="submission" date="2023-01" db="EMBL/GenBank/DDBJ databases">
        <title>Genome assembly of the deep-sea coral Lophelia pertusa.</title>
        <authorList>
            <person name="Herrera S."/>
            <person name="Cordes E."/>
        </authorList>
    </citation>
    <scope>NUCLEOTIDE SEQUENCE</scope>
    <source>
        <strain evidence="1">USNM1676648</strain>
        <tissue evidence="1">Polyp</tissue>
    </source>
</reference>
<dbReference type="OrthoDB" id="6513042at2759"/>
<gene>
    <name evidence="1" type="ORF">OS493_005577</name>
</gene>
<name>A0A9W9YVI6_9CNID</name>
<dbReference type="AlphaFoldDB" id="A0A9W9YVI6"/>
<dbReference type="EMBL" id="MU827303">
    <property type="protein sequence ID" value="KAJ7365469.1"/>
    <property type="molecule type" value="Genomic_DNA"/>
</dbReference>